<dbReference type="SMART" id="SM00487">
    <property type="entry name" value="DEXDc"/>
    <property type="match status" value="1"/>
</dbReference>
<dbReference type="Proteomes" id="UP001151529">
    <property type="component" value="Chromosome 10"/>
</dbReference>
<accession>A0A9Q0TZH7</accession>
<reference evidence="2" key="2">
    <citation type="journal article" date="2023" name="Int. J. Mol. Sci.">
        <title>De Novo Assembly and Annotation of 11 Diverse Shrub Willow (Salix) Genomes Reveals Novel Gene Organization in Sex-Linked Regions.</title>
        <authorList>
            <person name="Hyden B."/>
            <person name="Feng K."/>
            <person name="Yates T.B."/>
            <person name="Jawdy S."/>
            <person name="Cereghino C."/>
            <person name="Smart L.B."/>
            <person name="Muchero W."/>
        </authorList>
    </citation>
    <scope>NUCLEOTIDE SEQUENCE [LARGE SCALE GENOMIC DNA]</scope>
    <source>
        <tissue evidence="2">Shoot tip</tissue>
    </source>
</reference>
<dbReference type="GO" id="GO:0005524">
    <property type="term" value="F:ATP binding"/>
    <property type="evidence" value="ECO:0007669"/>
    <property type="project" value="InterPro"/>
</dbReference>
<organism evidence="2 3">
    <name type="scientific">Salix viminalis</name>
    <name type="common">Common osier</name>
    <name type="synonym">Basket willow</name>
    <dbReference type="NCBI Taxonomy" id="40686"/>
    <lineage>
        <taxon>Eukaryota</taxon>
        <taxon>Viridiplantae</taxon>
        <taxon>Streptophyta</taxon>
        <taxon>Embryophyta</taxon>
        <taxon>Tracheophyta</taxon>
        <taxon>Spermatophyta</taxon>
        <taxon>Magnoliopsida</taxon>
        <taxon>eudicotyledons</taxon>
        <taxon>Gunneridae</taxon>
        <taxon>Pentapetalae</taxon>
        <taxon>rosids</taxon>
        <taxon>fabids</taxon>
        <taxon>Malpighiales</taxon>
        <taxon>Salicaceae</taxon>
        <taxon>Saliceae</taxon>
        <taxon>Salix</taxon>
    </lineage>
</organism>
<dbReference type="GO" id="GO:0005737">
    <property type="term" value="C:cytoplasm"/>
    <property type="evidence" value="ECO:0007669"/>
    <property type="project" value="TreeGrafter"/>
</dbReference>
<dbReference type="Gene3D" id="3.40.50.300">
    <property type="entry name" value="P-loop containing nucleotide triphosphate hydrolases"/>
    <property type="match status" value="1"/>
</dbReference>
<gene>
    <name evidence="2" type="ORF">OIU85_023828</name>
</gene>
<keyword evidence="3" id="KW-1185">Reference proteome</keyword>
<dbReference type="PROSITE" id="PS51192">
    <property type="entry name" value="HELICASE_ATP_BIND_1"/>
    <property type="match status" value="1"/>
</dbReference>
<dbReference type="FunFam" id="3.40.50.300:FF:000705">
    <property type="entry name" value="Endoribonuclease dicer-like protein"/>
    <property type="match status" value="1"/>
</dbReference>
<protein>
    <recommendedName>
        <fullName evidence="1">Helicase ATP-binding domain-containing protein</fullName>
    </recommendedName>
</protein>
<dbReference type="OrthoDB" id="6513042at2759"/>
<sequence length="437" mass="49237">MEPVSLDIDTIQQPPADPLPFARSYQLEALEKALKQNTIVFLETGSGKTLIATMLLRSYAHLLRKPSRFIAVFLVPEVLLASQQAGAVRMHTDMNVGVYWGDMGVDFWDAATWKQEILKHEVLVMTHQIFLNGLRHGYFKLDLIKVLIFDECHHARGNHPYACIMTEFFHRELGSGHHDLPRIFGMTASLIKSKGANSESYRQQICELENIMNSKVHTCDSETVLAKFIPFSTPKFLVYEHMKIPDDVFAYLKNELGNLKAKHELFLEKLDLSERAAESVCSKISKVHSHLMFCLGELGVWLALQAAQFLSHSDSDSEFIAWGRVDVAGETIVKKFCWDASLVISNFFSAGCCIGDNTEADVGAGHITEKVLCLIKSLLLYRDLKDMRCIVFVERVITAVVLESLLRELLPRHSGWKTKYIAGNNSGFAIPDTPYAK</sequence>
<name>A0A9Q0TZH7_SALVM</name>
<dbReference type="CDD" id="cd18034">
    <property type="entry name" value="DEXHc_dicer"/>
    <property type="match status" value="1"/>
</dbReference>
<dbReference type="Pfam" id="PF04851">
    <property type="entry name" value="ResIII"/>
    <property type="match status" value="1"/>
</dbReference>
<dbReference type="GO" id="GO:0016787">
    <property type="term" value="F:hydrolase activity"/>
    <property type="evidence" value="ECO:0007669"/>
    <property type="project" value="InterPro"/>
</dbReference>
<dbReference type="EMBL" id="JAPFFL010000006">
    <property type="protein sequence ID" value="KAJ6720653.1"/>
    <property type="molecule type" value="Genomic_DNA"/>
</dbReference>
<dbReference type="InterPro" id="IPR014001">
    <property type="entry name" value="Helicase_ATP-bd"/>
</dbReference>
<dbReference type="InterPro" id="IPR027417">
    <property type="entry name" value="P-loop_NTPase"/>
</dbReference>
<dbReference type="GO" id="GO:0003677">
    <property type="term" value="F:DNA binding"/>
    <property type="evidence" value="ECO:0007669"/>
    <property type="project" value="InterPro"/>
</dbReference>
<feature type="domain" description="Helicase ATP-binding" evidence="1">
    <location>
        <begin position="29"/>
        <end position="208"/>
    </location>
</feature>
<dbReference type="AlphaFoldDB" id="A0A9Q0TZH7"/>
<evidence type="ECO:0000259" key="1">
    <source>
        <dbReference type="PROSITE" id="PS51192"/>
    </source>
</evidence>
<dbReference type="PANTHER" id="PTHR14074">
    <property type="entry name" value="HELICASE WITH DEATH DOMAIN-RELATED"/>
    <property type="match status" value="1"/>
</dbReference>
<dbReference type="InterPro" id="IPR051363">
    <property type="entry name" value="RLR_Helicase"/>
</dbReference>
<reference evidence="2" key="1">
    <citation type="submission" date="2022-11" db="EMBL/GenBank/DDBJ databases">
        <authorList>
            <person name="Hyden B.L."/>
            <person name="Feng K."/>
            <person name="Yates T."/>
            <person name="Jawdy S."/>
            <person name="Smart L.B."/>
            <person name="Muchero W."/>
        </authorList>
    </citation>
    <scope>NUCLEOTIDE SEQUENCE</scope>
    <source>
        <tissue evidence="2">Shoot tip</tissue>
    </source>
</reference>
<evidence type="ECO:0000313" key="3">
    <source>
        <dbReference type="Proteomes" id="UP001151529"/>
    </source>
</evidence>
<proteinExistence type="predicted"/>
<dbReference type="InterPro" id="IPR006935">
    <property type="entry name" value="Helicase/UvrB_N"/>
</dbReference>
<evidence type="ECO:0000313" key="2">
    <source>
        <dbReference type="EMBL" id="KAJ6720653.1"/>
    </source>
</evidence>
<dbReference type="PANTHER" id="PTHR14074:SF16">
    <property type="entry name" value="ANTIVIRAL INNATE IMMUNE RESPONSE RECEPTOR RIG-I"/>
    <property type="match status" value="1"/>
</dbReference>
<dbReference type="SUPFAM" id="SSF52540">
    <property type="entry name" value="P-loop containing nucleoside triphosphate hydrolases"/>
    <property type="match status" value="1"/>
</dbReference>
<comment type="caution">
    <text evidence="2">The sequence shown here is derived from an EMBL/GenBank/DDBJ whole genome shotgun (WGS) entry which is preliminary data.</text>
</comment>